<dbReference type="PANTHER" id="PTHR47506">
    <property type="entry name" value="TRANSCRIPTIONAL REGULATORY PROTEIN"/>
    <property type="match status" value="1"/>
</dbReference>
<proteinExistence type="predicted"/>
<dbReference type="InterPro" id="IPR009057">
    <property type="entry name" value="Homeodomain-like_sf"/>
</dbReference>
<dbReference type="PROSITE" id="PS50977">
    <property type="entry name" value="HTH_TETR_2"/>
    <property type="match status" value="1"/>
</dbReference>
<dbReference type="RefSeq" id="WP_146954228.1">
    <property type="nucleotide sequence ID" value="NZ_BAABBJ010000001.1"/>
</dbReference>
<sequence>MGRHQGFDTTEVVQAARDVFWDWGVDGASLPELERATGLSRSSIYHAFGSKRGLFGAAVQDYLTTVVRPRLQVLVTSPVQPEAVLVYLRGLTDTIATLPDDSPRRGCLLLTCTAGTASHDTALQQVVDDYRAELTEAFRTALVARYPAASDARHTRRARQITSLTVAALVLARINRAEAVATLRTAVEQVHEWDLDA</sequence>
<accession>A0A512PGZ9</accession>
<evidence type="ECO:0000259" key="5">
    <source>
        <dbReference type="PROSITE" id="PS50977"/>
    </source>
</evidence>
<keyword evidence="1" id="KW-0805">Transcription regulation</keyword>
<evidence type="ECO:0000256" key="3">
    <source>
        <dbReference type="ARBA" id="ARBA00023163"/>
    </source>
</evidence>
<dbReference type="OrthoDB" id="9805134at2"/>
<dbReference type="InterPro" id="IPR036271">
    <property type="entry name" value="Tet_transcr_reg_TetR-rel_C_sf"/>
</dbReference>
<dbReference type="SUPFAM" id="SSF46689">
    <property type="entry name" value="Homeodomain-like"/>
    <property type="match status" value="1"/>
</dbReference>
<dbReference type="SUPFAM" id="SSF48498">
    <property type="entry name" value="Tetracyclin repressor-like, C-terminal domain"/>
    <property type="match status" value="1"/>
</dbReference>
<evidence type="ECO:0000256" key="2">
    <source>
        <dbReference type="ARBA" id="ARBA00023125"/>
    </source>
</evidence>
<dbReference type="Pfam" id="PF00440">
    <property type="entry name" value="TetR_N"/>
    <property type="match status" value="1"/>
</dbReference>
<protein>
    <submittedName>
        <fullName evidence="6">TetR family transcriptional regulator</fullName>
    </submittedName>
</protein>
<evidence type="ECO:0000256" key="1">
    <source>
        <dbReference type="ARBA" id="ARBA00023015"/>
    </source>
</evidence>
<dbReference type="Gene3D" id="1.10.357.10">
    <property type="entry name" value="Tetracycline Repressor, domain 2"/>
    <property type="match status" value="1"/>
</dbReference>
<dbReference type="Gene3D" id="1.10.10.60">
    <property type="entry name" value="Homeodomain-like"/>
    <property type="match status" value="1"/>
</dbReference>
<organism evidence="6 7">
    <name type="scientific">Cellulomonas soli</name>
    <dbReference type="NCBI Taxonomy" id="931535"/>
    <lineage>
        <taxon>Bacteria</taxon>
        <taxon>Bacillati</taxon>
        <taxon>Actinomycetota</taxon>
        <taxon>Actinomycetes</taxon>
        <taxon>Micrococcales</taxon>
        <taxon>Cellulomonadaceae</taxon>
        <taxon>Cellulomonas</taxon>
    </lineage>
</organism>
<evidence type="ECO:0000256" key="4">
    <source>
        <dbReference type="PROSITE-ProRule" id="PRU00335"/>
    </source>
</evidence>
<dbReference type="InterPro" id="IPR001647">
    <property type="entry name" value="HTH_TetR"/>
</dbReference>
<keyword evidence="3" id="KW-0804">Transcription</keyword>
<dbReference type="GO" id="GO:0003677">
    <property type="term" value="F:DNA binding"/>
    <property type="evidence" value="ECO:0007669"/>
    <property type="project" value="UniProtKB-UniRule"/>
</dbReference>
<feature type="domain" description="HTH tetR-type" evidence="5">
    <location>
        <begin position="6"/>
        <end position="66"/>
    </location>
</feature>
<gene>
    <name evidence="6" type="ORF">CSO01_31680</name>
</gene>
<feature type="DNA-binding region" description="H-T-H motif" evidence="4">
    <location>
        <begin position="29"/>
        <end position="48"/>
    </location>
</feature>
<keyword evidence="2 4" id="KW-0238">DNA-binding</keyword>
<comment type="caution">
    <text evidence="6">The sequence shown here is derived from an EMBL/GenBank/DDBJ whole genome shotgun (WGS) entry which is preliminary data.</text>
</comment>
<reference evidence="6 7" key="1">
    <citation type="submission" date="2019-07" db="EMBL/GenBank/DDBJ databases">
        <title>Whole genome shotgun sequence of Cellulomonas soli NBRC 109434.</title>
        <authorList>
            <person name="Hosoyama A."/>
            <person name="Uohara A."/>
            <person name="Ohji S."/>
            <person name="Ichikawa N."/>
        </authorList>
    </citation>
    <scope>NUCLEOTIDE SEQUENCE [LARGE SCALE GENOMIC DNA]</scope>
    <source>
        <strain evidence="6 7">NBRC 109434</strain>
    </source>
</reference>
<dbReference type="Proteomes" id="UP000321798">
    <property type="component" value="Unassembled WGS sequence"/>
</dbReference>
<dbReference type="EMBL" id="BKAL01000013">
    <property type="protein sequence ID" value="GEP70453.1"/>
    <property type="molecule type" value="Genomic_DNA"/>
</dbReference>
<dbReference type="PRINTS" id="PR00455">
    <property type="entry name" value="HTHTETR"/>
</dbReference>
<name>A0A512PGZ9_9CELL</name>
<evidence type="ECO:0000313" key="7">
    <source>
        <dbReference type="Proteomes" id="UP000321798"/>
    </source>
</evidence>
<dbReference type="AlphaFoldDB" id="A0A512PGZ9"/>
<keyword evidence="7" id="KW-1185">Reference proteome</keyword>
<dbReference type="PANTHER" id="PTHR47506:SF1">
    <property type="entry name" value="HTH-TYPE TRANSCRIPTIONAL REGULATOR YJDC"/>
    <property type="match status" value="1"/>
</dbReference>
<evidence type="ECO:0000313" key="6">
    <source>
        <dbReference type="EMBL" id="GEP70453.1"/>
    </source>
</evidence>